<gene>
    <name evidence="2" type="ORF">PHACADRAFT_198934</name>
</gene>
<dbReference type="KEGG" id="pco:PHACADRAFT_198934"/>
<dbReference type="HOGENOM" id="CLU_1741237_0_0_1"/>
<evidence type="ECO:0000256" key="1">
    <source>
        <dbReference type="SAM" id="MobiDB-lite"/>
    </source>
</evidence>
<evidence type="ECO:0000313" key="3">
    <source>
        <dbReference type="Proteomes" id="UP000008370"/>
    </source>
</evidence>
<dbReference type="Proteomes" id="UP000008370">
    <property type="component" value="Unassembled WGS sequence"/>
</dbReference>
<evidence type="ECO:0000313" key="2">
    <source>
        <dbReference type="EMBL" id="EKM52885.1"/>
    </source>
</evidence>
<feature type="region of interest" description="Disordered" evidence="1">
    <location>
        <begin position="119"/>
        <end position="150"/>
    </location>
</feature>
<organism evidence="2 3">
    <name type="scientific">Phanerochaete carnosa (strain HHB-10118-sp)</name>
    <name type="common">White-rot fungus</name>
    <name type="synonym">Peniophora carnosa</name>
    <dbReference type="NCBI Taxonomy" id="650164"/>
    <lineage>
        <taxon>Eukaryota</taxon>
        <taxon>Fungi</taxon>
        <taxon>Dikarya</taxon>
        <taxon>Basidiomycota</taxon>
        <taxon>Agaricomycotina</taxon>
        <taxon>Agaricomycetes</taxon>
        <taxon>Polyporales</taxon>
        <taxon>Phanerochaetaceae</taxon>
        <taxon>Phanerochaete</taxon>
    </lineage>
</organism>
<keyword evidence="3" id="KW-1185">Reference proteome</keyword>
<name>K5W1B6_PHACS</name>
<protein>
    <submittedName>
        <fullName evidence="2">Uncharacterized protein</fullName>
    </submittedName>
</protein>
<dbReference type="AlphaFoldDB" id="K5W1B6"/>
<dbReference type="InParanoid" id="K5W1B6"/>
<sequence length="150" mass="16323">MQWTCHTRSSFWIALPIPSNVAPQWDSAEHATLDLYPLPRAALLSRTSPSETQPCARPPARPPVRRPPFWPGTSLGRVPTSALRLAWAQPWAMTPSARRGASMSLTEDEKQHVICGAARMPDGQGGAVRAGRLSRVDSGSRSVFARGRGD</sequence>
<accession>K5W1B6</accession>
<reference evidence="2 3" key="1">
    <citation type="journal article" date="2012" name="BMC Genomics">
        <title>Comparative genomics of the white-rot fungi, Phanerochaete carnosa and P. chrysosporium, to elucidate the genetic basis of the distinct wood types they colonize.</title>
        <authorList>
            <person name="Suzuki H."/>
            <person name="MacDonald J."/>
            <person name="Syed K."/>
            <person name="Salamov A."/>
            <person name="Hori C."/>
            <person name="Aerts A."/>
            <person name="Henrissat B."/>
            <person name="Wiebenga A."/>
            <person name="vanKuyk P.A."/>
            <person name="Barry K."/>
            <person name="Lindquist E."/>
            <person name="LaButti K."/>
            <person name="Lapidus A."/>
            <person name="Lucas S."/>
            <person name="Coutinho P."/>
            <person name="Gong Y."/>
            <person name="Samejima M."/>
            <person name="Mahadevan R."/>
            <person name="Abou-Zaid M."/>
            <person name="de Vries R.P."/>
            <person name="Igarashi K."/>
            <person name="Yadav J.S."/>
            <person name="Grigoriev I.V."/>
            <person name="Master E.R."/>
        </authorList>
    </citation>
    <scope>NUCLEOTIDE SEQUENCE [LARGE SCALE GENOMIC DNA]</scope>
    <source>
        <strain evidence="2 3">HHB-10118-sp</strain>
    </source>
</reference>
<feature type="region of interest" description="Disordered" evidence="1">
    <location>
        <begin position="46"/>
        <end position="73"/>
    </location>
</feature>
<dbReference type="GeneID" id="18911380"/>
<feature type="compositionally biased region" description="Pro residues" evidence="1">
    <location>
        <begin position="56"/>
        <end position="70"/>
    </location>
</feature>
<proteinExistence type="predicted"/>
<dbReference type="RefSeq" id="XP_007399214.1">
    <property type="nucleotide sequence ID" value="XM_007399152.1"/>
</dbReference>
<dbReference type="EMBL" id="JH930475">
    <property type="protein sequence ID" value="EKM52885.1"/>
    <property type="molecule type" value="Genomic_DNA"/>
</dbReference>